<dbReference type="Proteomes" id="UP000239388">
    <property type="component" value="Unassembled WGS sequence"/>
</dbReference>
<organism evidence="2 3">
    <name type="scientific">Blastopirellula marina</name>
    <dbReference type="NCBI Taxonomy" id="124"/>
    <lineage>
        <taxon>Bacteria</taxon>
        <taxon>Pseudomonadati</taxon>
        <taxon>Planctomycetota</taxon>
        <taxon>Planctomycetia</taxon>
        <taxon>Pirellulales</taxon>
        <taxon>Pirellulaceae</taxon>
        <taxon>Blastopirellula</taxon>
    </lineage>
</organism>
<dbReference type="RefSeq" id="WP_105354348.1">
    <property type="nucleotide sequence ID" value="NZ_PUIB01000012.1"/>
</dbReference>
<gene>
    <name evidence="2" type="ORF">C5Y98_11585</name>
</gene>
<dbReference type="OrthoDB" id="281237at2"/>
<keyword evidence="1" id="KW-0812">Transmembrane</keyword>
<evidence type="ECO:0000313" key="2">
    <source>
        <dbReference type="EMBL" id="PQO36630.1"/>
    </source>
</evidence>
<proteinExistence type="predicted"/>
<keyword evidence="1" id="KW-1133">Transmembrane helix</keyword>
<evidence type="ECO:0000256" key="1">
    <source>
        <dbReference type="SAM" id="Phobius"/>
    </source>
</evidence>
<dbReference type="AlphaFoldDB" id="A0A2S8FX36"/>
<feature type="transmembrane region" description="Helical" evidence="1">
    <location>
        <begin position="65"/>
        <end position="88"/>
    </location>
</feature>
<sequence>MAQTYLLKTPDGEVVHVETSQAGDTITTPSGKQVEVPTLSELKKLPLVQPEHPTIQRKWSLGQSIVLVIGLLVTFASLGSIIMFTLIFPTPLEKIQTELPQEVIEMIEGDIDSWKLEQMLDFWDFSTKSDVLDQMRSNGGYERFVSDTYQNRQMSLIGSIAGLIFGGILMGVSFILPGTKVE</sequence>
<keyword evidence="1" id="KW-0472">Membrane</keyword>
<evidence type="ECO:0000313" key="3">
    <source>
        <dbReference type="Proteomes" id="UP000239388"/>
    </source>
</evidence>
<dbReference type="EMBL" id="PUIB01000012">
    <property type="protein sequence ID" value="PQO36630.1"/>
    <property type="molecule type" value="Genomic_DNA"/>
</dbReference>
<comment type="caution">
    <text evidence="2">The sequence shown here is derived from an EMBL/GenBank/DDBJ whole genome shotgun (WGS) entry which is preliminary data.</text>
</comment>
<protein>
    <submittedName>
        <fullName evidence="2">Uncharacterized protein</fullName>
    </submittedName>
</protein>
<name>A0A2S8FX36_9BACT</name>
<feature type="transmembrane region" description="Helical" evidence="1">
    <location>
        <begin position="156"/>
        <end position="176"/>
    </location>
</feature>
<reference evidence="2 3" key="1">
    <citation type="submission" date="2018-02" db="EMBL/GenBank/DDBJ databases">
        <title>Comparative genomes isolates from brazilian mangrove.</title>
        <authorList>
            <person name="Araujo J.E."/>
            <person name="Taketani R.G."/>
            <person name="Silva M.C.P."/>
            <person name="Loureco M.V."/>
            <person name="Andreote F.D."/>
        </authorList>
    </citation>
    <scope>NUCLEOTIDE SEQUENCE [LARGE SCALE GENOMIC DNA]</scope>
    <source>
        <strain evidence="2 3">NAP PRIS-MGV</strain>
    </source>
</reference>
<accession>A0A2S8FX36</accession>